<proteinExistence type="predicted"/>
<gene>
    <name evidence="2" type="ORF">V5799_023341</name>
</gene>
<comment type="caution">
    <text evidence="2">The sequence shown here is derived from an EMBL/GenBank/DDBJ whole genome shotgun (WGS) entry which is preliminary data.</text>
</comment>
<reference evidence="2 3" key="1">
    <citation type="journal article" date="2023" name="Arcadia Sci">
        <title>De novo assembly of a long-read Amblyomma americanum tick genome.</title>
        <authorList>
            <person name="Chou S."/>
            <person name="Poskanzer K.E."/>
            <person name="Rollins M."/>
            <person name="Thuy-Boun P.S."/>
        </authorList>
    </citation>
    <scope>NUCLEOTIDE SEQUENCE [LARGE SCALE GENOMIC DNA]</scope>
    <source>
        <strain evidence="2">F_SG_1</strain>
        <tissue evidence="2">Salivary glands</tissue>
    </source>
</reference>
<keyword evidence="3" id="KW-1185">Reference proteome</keyword>
<organism evidence="2 3">
    <name type="scientific">Amblyomma americanum</name>
    <name type="common">Lone star tick</name>
    <dbReference type="NCBI Taxonomy" id="6943"/>
    <lineage>
        <taxon>Eukaryota</taxon>
        <taxon>Metazoa</taxon>
        <taxon>Ecdysozoa</taxon>
        <taxon>Arthropoda</taxon>
        <taxon>Chelicerata</taxon>
        <taxon>Arachnida</taxon>
        <taxon>Acari</taxon>
        <taxon>Parasitiformes</taxon>
        <taxon>Ixodida</taxon>
        <taxon>Ixodoidea</taxon>
        <taxon>Ixodidae</taxon>
        <taxon>Amblyomminae</taxon>
        <taxon>Amblyomma</taxon>
    </lineage>
</organism>
<dbReference type="Proteomes" id="UP001321473">
    <property type="component" value="Unassembled WGS sequence"/>
</dbReference>
<protein>
    <submittedName>
        <fullName evidence="2">Uncharacterized protein</fullName>
    </submittedName>
</protein>
<dbReference type="EMBL" id="JARKHS020002314">
    <property type="protein sequence ID" value="KAK8786884.1"/>
    <property type="molecule type" value="Genomic_DNA"/>
</dbReference>
<name>A0AAQ4FHS7_AMBAM</name>
<feature type="region of interest" description="Disordered" evidence="1">
    <location>
        <begin position="69"/>
        <end position="89"/>
    </location>
</feature>
<feature type="region of interest" description="Disordered" evidence="1">
    <location>
        <begin position="1"/>
        <end position="32"/>
    </location>
</feature>
<dbReference type="AlphaFoldDB" id="A0AAQ4FHS7"/>
<evidence type="ECO:0000256" key="1">
    <source>
        <dbReference type="SAM" id="MobiDB-lite"/>
    </source>
</evidence>
<evidence type="ECO:0000313" key="2">
    <source>
        <dbReference type="EMBL" id="KAK8786884.1"/>
    </source>
</evidence>
<sequence>MQALDHRSAQLHTTPFTGWAPTRRSRALSSPGGASVSCACNLRHLVLQQSCETLASRLARMPAPCAIANKGHGYRSPKPGTAALLTDRC</sequence>
<evidence type="ECO:0000313" key="3">
    <source>
        <dbReference type="Proteomes" id="UP001321473"/>
    </source>
</evidence>
<accession>A0AAQ4FHS7</accession>